<evidence type="ECO:0000256" key="7">
    <source>
        <dbReference type="SAM" id="Coils"/>
    </source>
</evidence>
<dbReference type="InterPro" id="IPR024964">
    <property type="entry name" value="CTLH/CRA"/>
</dbReference>
<reference evidence="9 10" key="1">
    <citation type="submission" date="2017-04" db="EMBL/GenBank/DDBJ databases">
        <title>Draft genome of the yeast Clavispora lusitaniae type strain CBS 6936.</title>
        <authorList>
            <person name="Durrens P."/>
            <person name="Klopp C."/>
            <person name="Biteau N."/>
            <person name="Fitton-Ouhabi V."/>
            <person name="Dementhon K."/>
            <person name="Accoceberry I."/>
            <person name="Sherman D.J."/>
            <person name="Noel T."/>
        </authorList>
    </citation>
    <scope>NUCLEOTIDE SEQUENCE [LARGE SCALE GENOMIC DNA]</scope>
    <source>
        <strain evidence="9 10">CBS 6936</strain>
    </source>
</reference>
<dbReference type="GO" id="GO:0034657">
    <property type="term" value="C:GID complex"/>
    <property type="evidence" value="ECO:0007669"/>
    <property type="project" value="TreeGrafter"/>
</dbReference>
<protein>
    <recommendedName>
        <fullName evidence="8">RING-Gid-type domain-containing protein</fullName>
    </recommendedName>
</protein>
<keyword evidence="4 6" id="KW-0863">Zinc-finger</keyword>
<evidence type="ECO:0000256" key="1">
    <source>
        <dbReference type="ARBA" id="ARBA00004496"/>
    </source>
</evidence>
<evidence type="ECO:0000313" key="10">
    <source>
        <dbReference type="Proteomes" id="UP000195602"/>
    </source>
</evidence>
<sequence>MSEPTVNFTLQTQNVRFSVPAELIKKNFKQVQKSIEKLKKQAAEAIATIKNDPNVEPSVKLAMVQKISRQVVAFQKKLSQAEEKDKAFRSRLVKRADHIQRIQEFTTRDKDDDEGVLDLHNDGLISWYREEINVLIVDYLLKSNTCKDHNMGTELMKQLDAAGTPLSSLIDVEVYEMFNKVFISINEDHDLEPITAWFNENQTSLKRIHSNLPFEIHLCKFLSMIEKCSVYEAIEYCKCNLTTYCDRSRYDDADMANYESNVRRLTEVGSPLLFFAIATSNNTKAALNDGKSQSWFSLLDSSFPESNFVSFGSYSRSMESQRWNELSRCFITDFTKIYNIPQTYPLLVHLSAGLSSLKTKSCYCNDDNTIFKNKENEDSFIMHLDSNLSRNLALRGPNQYYKLLQKTNECPVCSPELFRLSQNLPYTQSVTSIFENPFKLPNGNIYPFDKLLNPVDHNESLIRNGKVKDPLSQETFFIDDCVRVFPA</sequence>
<name>A0AA91PY35_CLALS</name>
<proteinExistence type="predicted"/>
<feature type="coiled-coil region" evidence="7">
    <location>
        <begin position="21"/>
        <end position="84"/>
    </location>
</feature>
<dbReference type="PANTHER" id="PTHR12170">
    <property type="entry name" value="MACROPHAGE ERYTHROBLAST ATTACHER-RELATED"/>
    <property type="match status" value="1"/>
</dbReference>
<dbReference type="GO" id="GO:0043161">
    <property type="term" value="P:proteasome-mediated ubiquitin-dependent protein catabolic process"/>
    <property type="evidence" value="ECO:0007669"/>
    <property type="project" value="InterPro"/>
</dbReference>
<dbReference type="InterPro" id="IPR044063">
    <property type="entry name" value="ZF_RING_GID"/>
</dbReference>
<keyword evidence="5" id="KW-0862">Zinc</keyword>
<dbReference type="Proteomes" id="UP000195602">
    <property type="component" value="Unassembled WGS sequence"/>
</dbReference>
<dbReference type="AlphaFoldDB" id="A0AA91PY35"/>
<dbReference type="PROSITE" id="PS51867">
    <property type="entry name" value="ZF_RING_GID"/>
    <property type="match status" value="1"/>
</dbReference>
<dbReference type="GO" id="GO:0008270">
    <property type="term" value="F:zinc ion binding"/>
    <property type="evidence" value="ECO:0007669"/>
    <property type="project" value="UniProtKB-KW"/>
</dbReference>
<dbReference type="InterPro" id="IPR045098">
    <property type="entry name" value="Fyv10_fam"/>
</dbReference>
<evidence type="ECO:0000256" key="4">
    <source>
        <dbReference type="ARBA" id="ARBA00022771"/>
    </source>
</evidence>
<dbReference type="KEGG" id="clus:A9F13_11g00253"/>
<keyword evidence="7" id="KW-0175">Coiled coil</keyword>
<evidence type="ECO:0000256" key="6">
    <source>
        <dbReference type="PROSITE-ProRule" id="PRU01215"/>
    </source>
</evidence>
<accession>A0AA91PY35</accession>
<organism evidence="9 10">
    <name type="scientific">Clavispora lusitaniae</name>
    <name type="common">Candida lusitaniae</name>
    <dbReference type="NCBI Taxonomy" id="36911"/>
    <lineage>
        <taxon>Eukaryota</taxon>
        <taxon>Fungi</taxon>
        <taxon>Dikarya</taxon>
        <taxon>Ascomycota</taxon>
        <taxon>Saccharomycotina</taxon>
        <taxon>Pichiomycetes</taxon>
        <taxon>Metschnikowiaceae</taxon>
        <taxon>Clavispora</taxon>
    </lineage>
</organism>
<evidence type="ECO:0000313" key="9">
    <source>
        <dbReference type="EMBL" id="OVF07694.1"/>
    </source>
</evidence>
<dbReference type="GO" id="GO:0005737">
    <property type="term" value="C:cytoplasm"/>
    <property type="evidence" value="ECO:0007669"/>
    <property type="project" value="UniProtKB-SubCell"/>
</dbReference>
<dbReference type="EMBL" id="LYUB02000011">
    <property type="protein sequence ID" value="OVF07694.1"/>
    <property type="molecule type" value="Genomic_DNA"/>
</dbReference>
<comment type="caution">
    <text evidence="9">The sequence shown here is derived from an EMBL/GenBank/DDBJ whole genome shotgun (WGS) entry which is preliminary data.</text>
</comment>
<evidence type="ECO:0000259" key="8">
    <source>
        <dbReference type="PROSITE" id="PS51867"/>
    </source>
</evidence>
<gene>
    <name evidence="9" type="ORF">A9F13_11g00253</name>
</gene>
<evidence type="ECO:0000256" key="3">
    <source>
        <dbReference type="ARBA" id="ARBA00022723"/>
    </source>
</evidence>
<feature type="zinc finger region" description="RING-Gid-type" evidence="6">
    <location>
        <begin position="410"/>
        <end position="472"/>
    </location>
</feature>
<dbReference type="GO" id="GO:0005634">
    <property type="term" value="C:nucleus"/>
    <property type="evidence" value="ECO:0007669"/>
    <property type="project" value="TreeGrafter"/>
</dbReference>
<feature type="domain" description="RING-Gid-type" evidence="8">
    <location>
        <begin position="410"/>
        <end position="472"/>
    </location>
</feature>
<evidence type="ECO:0000256" key="2">
    <source>
        <dbReference type="ARBA" id="ARBA00022490"/>
    </source>
</evidence>
<dbReference type="Pfam" id="PF10607">
    <property type="entry name" value="CTLH"/>
    <property type="match status" value="1"/>
</dbReference>
<keyword evidence="3" id="KW-0479">Metal-binding</keyword>
<keyword evidence="2" id="KW-0963">Cytoplasm</keyword>
<dbReference type="PANTHER" id="PTHR12170:SF2">
    <property type="entry name" value="E3 UBIQUITIN-PROTEIN TRANSFERASE MAEA"/>
    <property type="match status" value="1"/>
</dbReference>
<evidence type="ECO:0000256" key="5">
    <source>
        <dbReference type="ARBA" id="ARBA00022833"/>
    </source>
</evidence>
<comment type="subcellular location">
    <subcellularLocation>
        <location evidence="1">Cytoplasm</location>
    </subcellularLocation>
</comment>
<dbReference type="GO" id="GO:0061630">
    <property type="term" value="F:ubiquitin protein ligase activity"/>
    <property type="evidence" value="ECO:0007669"/>
    <property type="project" value="InterPro"/>
</dbReference>